<reference evidence="4" key="1">
    <citation type="submission" date="2013-06" db="EMBL/GenBank/DDBJ databases">
        <authorList>
            <person name="Zhao Q."/>
        </authorList>
    </citation>
    <scope>NUCLEOTIDE SEQUENCE</scope>
    <source>
        <strain evidence="4">cv. W1943</strain>
    </source>
</reference>
<dbReference type="PANTHER" id="PTHR34223:SF51">
    <property type="entry name" value="OS06G0556300 PROTEIN"/>
    <property type="match status" value="1"/>
</dbReference>
<dbReference type="InterPro" id="IPR053781">
    <property type="entry name" value="F-box_AtFBL13-like"/>
</dbReference>
<organism evidence="3 4">
    <name type="scientific">Oryza rufipogon</name>
    <name type="common">Brownbeard rice</name>
    <name type="synonym">Asian wild rice</name>
    <dbReference type="NCBI Taxonomy" id="4529"/>
    <lineage>
        <taxon>Eukaryota</taxon>
        <taxon>Viridiplantae</taxon>
        <taxon>Streptophyta</taxon>
        <taxon>Embryophyta</taxon>
        <taxon>Tracheophyta</taxon>
        <taxon>Spermatophyta</taxon>
        <taxon>Magnoliopsida</taxon>
        <taxon>Liliopsida</taxon>
        <taxon>Poales</taxon>
        <taxon>Poaceae</taxon>
        <taxon>BOP clade</taxon>
        <taxon>Oryzoideae</taxon>
        <taxon>Oryzeae</taxon>
        <taxon>Oryzinae</taxon>
        <taxon>Oryza</taxon>
    </lineage>
</organism>
<dbReference type="Gene3D" id="3.80.10.10">
    <property type="entry name" value="Ribonuclease Inhibitor"/>
    <property type="match status" value="1"/>
</dbReference>
<dbReference type="PROSITE" id="PS50181">
    <property type="entry name" value="FBOX"/>
    <property type="match status" value="1"/>
</dbReference>
<dbReference type="InterPro" id="IPR053197">
    <property type="entry name" value="F-box_SCFL_complex_component"/>
</dbReference>
<sequence>MAPTRGGSKRACVGSGGGGDRISDLPDEVIHRVLWFLPTHEAVKTSLLSRRWRELWKSTRRLSIAGLSRYPHLLSTTGSGGSSPATVDKLSKFVNHLLLSRKQGPLDECRFSFDGFKDMDGAQVDMWIRYVLDNVWQLRVLLINLGTSIHVKLAGTALVSENLVRLELSEAKFKGKFLDFSCCAALEYLKLRACFISVGKIFSQSLKHLIITRCDFDLVTRTEISVCSLRSLVLNDCDGQTPFLESMPSLERAFVRLGWFAVDHCTEGICGGCHDPCENSCDNDNNSSENNSSDNGNSSDNNSSDNGNCSDQDNYDAVCGLCANCRDNDNISGTCLLLRGLSRCTYLELSPSYQMLTFERDLRWCPTFSNLRMLVLSDYNLDGGFLALLCFLQHTPVLQKLTLKLRKIHGPTVDISSYLKRPVVLRHLRIVEVKCPVSVQEEIFKLWKILITWGRYIVQFNIESTQYILDWTIKMPKLSGRLAKQHRSMAKEARSTTPVFMCCYAHIDCSGKASGVQRLRLSVRGETLDKNVLVE</sequence>
<evidence type="ECO:0000259" key="2">
    <source>
        <dbReference type="PROSITE" id="PS50181"/>
    </source>
</evidence>
<accession>A0A0E0R5E1</accession>
<dbReference type="InterPro" id="IPR036047">
    <property type="entry name" value="F-box-like_dom_sf"/>
</dbReference>
<evidence type="ECO:0000313" key="4">
    <source>
        <dbReference type="Proteomes" id="UP000008022"/>
    </source>
</evidence>
<dbReference type="EnsemblPlants" id="ORUFI11G06000.1">
    <property type="protein sequence ID" value="ORUFI11G06000.1"/>
    <property type="gene ID" value="ORUFI11G06000"/>
</dbReference>
<reference evidence="3" key="2">
    <citation type="submission" date="2015-06" db="UniProtKB">
        <authorList>
            <consortium name="EnsemblPlants"/>
        </authorList>
    </citation>
    <scope>IDENTIFICATION</scope>
</reference>
<dbReference type="CDD" id="cd22160">
    <property type="entry name" value="F-box_AtFBL13-like"/>
    <property type="match status" value="1"/>
</dbReference>
<dbReference type="STRING" id="4529.A0A0E0R5E1"/>
<protein>
    <recommendedName>
        <fullName evidence="2">F-box domain-containing protein</fullName>
    </recommendedName>
</protein>
<dbReference type="Gene3D" id="1.20.1280.50">
    <property type="match status" value="1"/>
</dbReference>
<dbReference type="AlphaFoldDB" id="A0A0E0R5E1"/>
<dbReference type="OMA" id="WFLPTHE"/>
<dbReference type="SMART" id="SM00256">
    <property type="entry name" value="FBOX"/>
    <property type="match status" value="1"/>
</dbReference>
<feature type="region of interest" description="Disordered" evidence="1">
    <location>
        <begin position="288"/>
        <end position="307"/>
    </location>
</feature>
<dbReference type="Proteomes" id="UP000008022">
    <property type="component" value="Unassembled WGS sequence"/>
</dbReference>
<dbReference type="eggNOG" id="ENOG502RYTW">
    <property type="taxonomic scope" value="Eukaryota"/>
</dbReference>
<proteinExistence type="predicted"/>
<dbReference type="Gramene" id="ORUFI11G06000.1">
    <property type="protein sequence ID" value="ORUFI11G06000.1"/>
    <property type="gene ID" value="ORUFI11G06000"/>
</dbReference>
<dbReference type="SUPFAM" id="SSF81383">
    <property type="entry name" value="F-box domain"/>
    <property type="match status" value="1"/>
</dbReference>
<evidence type="ECO:0000256" key="1">
    <source>
        <dbReference type="SAM" id="MobiDB-lite"/>
    </source>
</evidence>
<name>A0A0E0R5E1_ORYRU</name>
<dbReference type="SUPFAM" id="SSF52047">
    <property type="entry name" value="RNI-like"/>
    <property type="match status" value="1"/>
</dbReference>
<dbReference type="InterPro" id="IPR001810">
    <property type="entry name" value="F-box_dom"/>
</dbReference>
<feature type="domain" description="F-box" evidence="2">
    <location>
        <begin position="19"/>
        <end position="65"/>
    </location>
</feature>
<dbReference type="HOGENOM" id="CLU_003068_1_0_1"/>
<evidence type="ECO:0000313" key="3">
    <source>
        <dbReference type="EnsemblPlants" id="ORUFI11G06000.1"/>
    </source>
</evidence>
<dbReference type="InterPro" id="IPR032675">
    <property type="entry name" value="LRR_dom_sf"/>
</dbReference>
<dbReference type="PANTHER" id="PTHR34223">
    <property type="entry name" value="OS11G0201299 PROTEIN"/>
    <property type="match status" value="1"/>
</dbReference>
<dbReference type="Pfam" id="PF00646">
    <property type="entry name" value="F-box"/>
    <property type="match status" value="1"/>
</dbReference>
<keyword evidence="4" id="KW-1185">Reference proteome</keyword>